<dbReference type="PANTHER" id="PTHR36115:SF4">
    <property type="entry name" value="MEMBRANE PROTEIN"/>
    <property type="match status" value="1"/>
</dbReference>
<dbReference type="InterPro" id="IPR051791">
    <property type="entry name" value="Pra-immunoreactive"/>
</dbReference>
<evidence type="ECO:0000256" key="3">
    <source>
        <dbReference type="ARBA" id="ARBA00022692"/>
    </source>
</evidence>
<keyword evidence="4 6" id="KW-1133">Transmembrane helix</keyword>
<dbReference type="STRING" id="1777143.AWB82_00776"/>
<feature type="transmembrane region" description="Helical" evidence="6">
    <location>
        <begin position="12"/>
        <end position="30"/>
    </location>
</feature>
<keyword evidence="2" id="KW-1003">Cell membrane</keyword>
<evidence type="ECO:0000256" key="4">
    <source>
        <dbReference type="ARBA" id="ARBA00022989"/>
    </source>
</evidence>
<keyword evidence="3 6" id="KW-0812">Transmembrane</keyword>
<protein>
    <submittedName>
        <fullName evidence="8">RDD family protein</fullName>
    </submittedName>
</protein>
<comment type="caution">
    <text evidence="8">The sequence shown here is derived from an EMBL/GenBank/DDBJ whole genome shotgun (WGS) entry which is preliminary data.</text>
</comment>
<sequence length="139" mass="15544">MRLATFSERARALFIDSIWWTVILLFVPLGPSAEEIPLSPDALAATLVLWLMVAQCIPILITGVLWAVWGTSPGKRVVRLRIVDADSHEPMTRRQAVLRTMGYALTFAICGAGFVWVMFNPRRQALHDRIANTVVVSEK</sequence>
<reference evidence="8" key="1">
    <citation type="submission" date="2016-01" db="EMBL/GenBank/DDBJ databases">
        <authorList>
            <person name="Peeters C."/>
        </authorList>
    </citation>
    <scope>NUCLEOTIDE SEQUENCE [LARGE SCALE GENOMIC DNA]</scope>
    <source>
        <strain evidence="8">LMG 29325</strain>
    </source>
</reference>
<evidence type="ECO:0000313" key="9">
    <source>
        <dbReference type="Proteomes" id="UP000054596"/>
    </source>
</evidence>
<evidence type="ECO:0000259" key="7">
    <source>
        <dbReference type="Pfam" id="PF06271"/>
    </source>
</evidence>
<proteinExistence type="predicted"/>
<evidence type="ECO:0000256" key="6">
    <source>
        <dbReference type="SAM" id="Phobius"/>
    </source>
</evidence>
<dbReference type="OrthoDB" id="5298807at2"/>
<dbReference type="InterPro" id="IPR010432">
    <property type="entry name" value="RDD"/>
</dbReference>
<feature type="transmembrane region" description="Helical" evidence="6">
    <location>
        <begin position="42"/>
        <end position="69"/>
    </location>
</feature>
<accession>A0A157ZK30</accession>
<evidence type="ECO:0000313" key="8">
    <source>
        <dbReference type="EMBL" id="SAK45894.1"/>
    </source>
</evidence>
<gene>
    <name evidence="8" type="ORF">AWB82_00776</name>
</gene>
<keyword evidence="9" id="KW-1185">Reference proteome</keyword>
<feature type="transmembrane region" description="Helical" evidence="6">
    <location>
        <begin position="101"/>
        <end position="119"/>
    </location>
</feature>
<evidence type="ECO:0000256" key="1">
    <source>
        <dbReference type="ARBA" id="ARBA00004651"/>
    </source>
</evidence>
<organism evidence="8 9">
    <name type="scientific">Caballeronia glebae</name>
    <dbReference type="NCBI Taxonomy" id="1777143"/>
    <lineage>
        <taxon>Bacteria</taxon>
        <taxon>Pseudomonadati</taxon>
        <taxon>Pseudomonadota</taxon>
        <taxon>Betaproteobacteria</taxon>
        <taxon>Burkholderiales</taxon>
        <taxon>Burkholderiaceae</taxon>
        <taxon>Caballeronia</taxon>
    </lineage>
</organism>
<evidence type="ECO:0000256" key="2">
    <source>
        <dbReference type="ARBA" id="ARBA00022475"/>
    </source>
</evidence>
<dbReference type="GO" id="GO:0005886">
    <property type="term" value="C:plasma membrane"/>
    <property type="evidence" value="ECO:0007669"/>
    <property type="project" value="UniProtKB-SubCell"/>
</dbReference>
<feature type="domain" description="RDD" evidence="7">
    <location>
        <begin position="4"/>
        <end position="132"/>
    </location>
</feature>
<keyword evidence="5 6" id="KW-0472">Membrane</keyword>
<evidence type="ECO:0000256" key="5">
    <source>
        <dbReference type="ARBA" id="ARBA00023136"/>
    </source>
</evidence>
<name>A0A157ZK30_9BURK</name>
<dbReference type="EMBL" id="FCOJ02000004">
    <property type="protein sequence ID" value="SAK45894.1"/>
    <property type="molecule type" value="Genomic_DNA"/>
</dbReference>
<comment type="subcellular location">
    <subcellularLocation>
        <location evidence="1">Cell membrane</location>
        <topology evidence="1">Multi-pass membrane protein</topology>
    </subcellularLocation>
</comment>
<dbReference type="AlphaFoldDB" id="A0A157ZK30"/>
<dbReference type="Proteomes" id="UP000054596">
    <property type="component" value="Unassembled WGS sequence"/>
</dbReference>
<dbReference type="Pfam" id="PF06271">
    <property type="entry name" value="RDD"/>
    <property type="match status" value="1"/>
</dbReference>
<dbReference type="PANTHER" id="PTHR36115">
    <property type="entry name" value="PROLINE-RICH ANTIGEN HOMOLOG-RELATED"/>
    <property type="match status" value="1"/>
</dbReference>